<organism evidence="1 2">
    <name type="scientific">Bacillus manliponensis</name>
    <dbReference type="NCBI Taxonomy" id="574376"/>
    <lineage>
        <taxon>Bacteria</taxon>
        <taxon>Bacillati</taxon>
        <taxon>Bacillota</taxon>
        <taxon>Bacilli</taxon>
        <taxon>Bacillales</taxon>
        <taxon>Bacillaceae</taxon>
        <taxon>Bacillus</taxon>
        <taxon>Bacillus cereus group</taxon>
    </lineage>
</organism>
<accession>A0A073JU75</accession>
<proteinExistence type="predicted"/>
<gene>
    <name evidence="1" type="ORF">BAMA_04955</name>
</gene>
<protein>
    <submittedName>
        <fullName evidence="1">Uncharacterized protein</fullName>
    </submittedName>
</protein>
<comment type="caution">
    <text evidence="1">The sequence shown here is derived from an EMBL/GenBank/DDBJ whole genome shotgun (WGS) entry which is preliminary data.</text>
</comment>
<dbReference type="RefSeq" id="WP_034640709.1">
    <property type="nucleotide sequence ID" value="NZ_CBCSJC010000052.1"/>
</dbReference>
<sequence length="142" mass="16416">MASEDFICSLAFKNNQVIISLNSFQVNITGIAASYIKDIYYETEKFRSLSGTNHLFFMRKNGYTDEKNQYSPMKTIDFSPKVNRLSQKIGINFTLKAVEQGFVFHKLDTYGFENVNELQKHLGLSDINFRSILEAYKLSRTE</sequence>
<dbReference type="EMBL" id="JOTN01000013">
    <property type="protein sequence ID" value="KEK18599.1"/>
    <property type="molecule type" value="Genomic_DNA"/>
</dbReference>
<dbReference type="Proteomes" id="UP000027822">
    <property type="component" value="Unassembled WGS sequence"/>
</dbReference>
<reference evidence="1 2" key="1">
    <citation type="submission" date="2014-06" db="EMBL/GenBank/DDBJ databases">
        <title>Draft genome sequence of Bacillus manliponensis JCM 15802 (MCCC 1A00708).</title>
        <authorList>
            <person name="Lai Q."/>
            <person name="Liu Y."/>
            <person name="Shao Z."/>
        </authorList>
    </citation>
    <scope>NUCLEOTIDE SEQUENCE [LARGE SCALE GENOMIC DNA]</scope>
    <source>
        <strain evidence="1 2">JCM 15802</strain>
    </source>
</reference>
<name>A0A073JU75_9BACI</name>
<evidence type="ECO:0000313" key="1">
    <source>
        <dbReference type="EMBL" id="KEK18599.1"/>
    </source>
</evidence>
<dbReference type="AlphaFoldDB" id="A0A073JU75"/>
<keyword evidence="2" id="KW-1185">Reference proteome</keyword>
<evidence type="ECO:0000313" key="2">
    <source>
        <dbReference type="Proteomes" id="UP000027822"/>
    </source>
</evidence>